<name>A0A369JAD3_HYPMA</name>
<dbReference type="Proteomes" id="UP000076154">
    <property type="component" value="Unassembled WGS sequence"/>
</dbReference>
<feature type="region of interest" description="Disordered" evidence="1">
    <location>
        <begin position="1"/>
        <end position="28"/>
    </location>
</feature>
<dbReference type="InParanoid" id="A0A369JAD3"/>
<reference evidence="2" key="1">
    <citation type="submission" date="2018-04" db="EMBL/GenBank/DDBJ databases">
        <title>Whole genome sequencing of Hypsizygus marmoreus.</title>
        <authorList>
            <person name="Choi I.-G."/>
            <person name="Min B."/>
            <person name="Kim J.-G."/>
            <person name="Kim S."/>
            <person name="Oh Y.-L."/>
            <person name="Kong W.-S."/>
            <person name="Park H."/>
            <person name="Jeong J."/>
            <person name="Song E.-S."/>
        </authorList>
    </citation>
    <scope>NUCLEOTIDE SEQUENCE [LARGE SCALE GENOMIC DNA]</scope>
    <source>
        <strain evidence="2">51987-8</strain>
    </source>
</reference>
<dbReference type="EMBL" id="LUEZ02000138">
    <property type="protein sequence ID" value="RDB15816.1"/>
    <property type="molecule type" value="Genomic_DNA"/>
</dbReference>
<feature type="compositionally biased region" description="Polar residues" evidence="1">
    <location>
        <begin position="50"/>
        <end position="60"/>
    </location>
</feature>
<keyword evidence="3" id="KW-1185">Reference proteome</keyword>
<dbReference type="AlphaFoldDB" id="A0A369JAD3"/>
<feature type="region of interest" description="Disordered" evidence="1">
    <location>
        <begin position="44"/>
        <end position="74"/>
    </location>
</feature>
<protein>
    <submittedName>
        <fullName evidence="2">Uncharacterized protein</fullName>
    </submittedName>
</protein>
<accession>A0A369JAD3</accession>
<evidence type="ECO:0000256" key="1">
    <source>
        <dbReference type="SAM" id="MobiDB-lite"/>
    </source>
</evidence>
<evidence type="ECO:0000313" key="2">
    <source>
        <dbReference type="EMBL" id="RDB15816.1"/>
    </source>
</evidence>
<proteinExistence type="predicted"/>
<evidence type="ECO:0000313" key="3">
    <source>
        <dbReference type="Proteomes" id="UP000076154"/>
    </source>
</evidence>
<comment type="caution">
    <text evidence="2">The sequence shown here is derived from an EMBL/GenBank/DDBJ whole genome shotgun (WGS) entry which is preliminary data.</text>
</comment>
<organism evidence="2 3">
    <name type="scientific">Hypsizygus marmoreus</name>
    <name type="common">White beech mushroom</name>
    <name type="synonym">Agaricus marmoreus</name>
    <dbReference type="NCBI Taxonomy" id="39966"/>
    <lineage>
        <taxon>Eukaryota</taxon>
        <taxon>Fungi</taxon>
        <taxon>Dikarya</taxon>
        <taxon>Basidiomycota</taxon>
        <taxon>Agaricomycotina</taxon>
        <taxon>Agaricomycetes</taxon>
        <taxon>Agaricomycetidae</taxon>
        <taxon>Agaricales</taxon>
        <taxon>Tricholomatineae</taxon>
        <taxon>Lyophyllaceae</taxon>
        <taxon>Hypsizygus</taxon>
    </lineage>
</organism>
<dbReference type="OrthoDB" id="3064516at2759"/>
<gene>
    <name evidence="2" type="ORF">Hypma_003626</name>
</gene>
<sequence length="284" mass="31594">MLCSMDNELDDTRRNDPESLSMSTHVSREEGIGGLVGNIFQRSSDDAADSRQQTSHASRSYQDHSYRSRTPSENGGYFHHSCSKGLTLSVPSDAFHDGLSTCDPSPISPATPCSAVLARDQLAPYPMAKDHRWTSESYHTLTVPLLEWSSVHGPGGHEEIRDSEATSFSLPELWARSDMLASLGSAQIASLATALHSAAHMMFRYGRYGTLWLSMRDPEKNQDTQYYWDLSKHIFCYNHCADAASKNGLGNIHTVNELVDIDSFLEMIRFFIALILNADEVDNL</sequence>